<sequence length="354" mass="42265">MDLDTDAVFHHLVPQTYMRGWKHGKSSVYFIAKNDENIDQDWTRNTKRLAGIDYFYSRRAGALYRTKKDCKKFFKPLSGYRVVLENQVLTHPLELNDHFSRYDKWDIYLLNGTKVSEEKKQSLKKEILNIHVRDIEAGWDYYYENFWNSIVEDILGQLIRNRYSSSIKAVRRSELIKFMVSLEWRTSPSHPVFMEIYEELLDIVNLSSLKTMKIPEENRLYSFLDTEYKEFIHNILLKYYYEFLNDRGPIIVEANKIINELTVELLIAPLDTEFITSDNPVCRLQNSANRTEYVFPINNKILCAIRKNSSLIPTEFYRVNYLNKNRVFYYNEALRKNCTEGYILKEKNLSLYFK</sequence>
<evidence type="ECO:0000313" key="2">
    <source>
        <dbReference type="Proteomes" id="UP000658225"/>
    </source>
</evidence>
<comment type="caution">
    <text evidence="1">The sequence shown here is derived from an EMBL/GenBank/DDBJ whole genome shotgun (WGS) entry which is preliminary data.</text>
</comment>
<dbReference type="Pfam" id="PF14022">
    <property type="entry name" value="DUF4238"/>
    <property type="match status" value="1"/>
</dbReference>
<dbReference type="InterPro" id="IPR025332">
    <property type="entry name" value="DUF4238"/>
</dbReference>
<name>A0A927R527_9BACL</name>
<gene>
    <name evidence="1" type="ORF">H4683_004002</name>
</gene>
<proteinExistence type="predicted"/>
<evidence type="ECO:0000313" key="1">
    <source>
        <dbReference type="EMBL" id="MBE1556876.1"/>
    </source>
</evidence>
<evidence type="ECO:0008006" key="3">
    <source>
        <dbReference type="Google" id="ProtNLM"/>
    </source>
</evidence>
<accession>A0A927R527</accession>
<reference evidence="1" key="1">
    <citation type="submission" date="2020-10" db="EMBL/GenBank/DDBJ databases">
        <title>Genomic Encyclopedia of Type Strains, Phase IV (KMG-IV): sequencing the most valuable type-strain genomes for metagenomic binning, comparative biology and taxonomic classification.</title>
        <authorList>
            <person name="Goeker M."/>
        </authorList>
    </citation>
    <scope>NUCLEOTIDE SEQUENCE</scope>
    <source>
        <strain evidence="1">DSM 13886</strain>
    </source>
</reference>
<dbReference type="RefSeq" id="WP_192600481.1">
    <property type="nucleotide sequence ID" value="NZ_JADBEL010000040.1"/>
</dbReference>
<dbReference type="AlphaFoldDB" id="A0A927R527"/>
<organism evidence="1 2">
    <name type="scientific">Sporosarcina limicola</name>
    <dbReference type="NCBI Taxonomy" id="34101"/>
    <lineage>
        <taxon>Bacteria</taxon>
        <taxon>Bacillati</taxon>
        <taxon>Bacillota</taxon>
        <taxon>Bacilli</taxon>
        <taxon>Bacillales</taxon>
        <taxon>Caryophanaceae</taxon>
        <taxon>Sporosarcina</taxon>
    </lineage>
</organism>
<protein>
    <recommendedName>
        <fullName evidence="3">DUF4238 domain-containing protein</fullName>
    </recommendedName>
</protein>
<dbReference type="EMBL" id="JADBEL010000040">
    <property type="protein sequence ID" value="MBE1556876.1"/>
    <property type="molecule type" value="Genomic_DNA"/>
</dbReference>
<dbReference type="Proteomes" id="UP000658225">
    <property type="component" value="Unassembled WGS sequence"/>
</dbReference>
<keyword evidence="2" id="KW-1185">Reference proteome</keyword>